<sequence>MEITINSVHFTADKKLVDFVNKKVNKLDTFFDGIINAEVTLKVLRPEAAKNKVSEIKVSIPGNDYLFAKKEADTFEEATDLAIDALRRQLVKFKDKLKSK</sequence>
<keyword evidence="2" id="KW-1185">Reference proteome</keyword>
<dbReference type="STRING" id="1484053.SAMN05444274_10716"/>
<reference evidence="1 2" key="1">
    <citation type="submission" date="2016-11" db="EMBL/GenBank/DDBJ databases">
        <authorList>
            <person name="Jaros S."/>
            <person name="Januszkiewicz K."/>
            <person name="Wedrychowicz H."/>
        </authorList>
    </citation>
    <scope>NUCLEOTIDE SEQUENCE [LARGE SCALE GENOMIC DNA]</scope>
    <source>
        <strain evidence="1 2">DSM 26910</strain>
    </source>
</reference>
<dbReference type="NCBIfam" id="TIGR00741">
    <property type="entry name" value="yfiA"/>
    <property type="match status" value="1"/>
</dbReference>
<dbReference type="SUPFAM" id="SSF69754">
    <property type="entry name" value="Ribosome binding protein Y (YfiA homologue)"/>
    <property type="match status" value="1"/>
</dbReference>
<proteinExistence type="predicted"/>
<dbReference type="Pfam" id="PF02482">
    <property type="entry name" value="Ribosomal_S30AE"/>
    <property type="match status" value="1"/>
</dbReference>
<dbReference type="Gene3D" id="3.30.160.100">
    <property type="entry name" value="Ribosome hibernation promotion factor-like"/>
    <property type="match status" value="1"/>
</dbReference>
<accession>A0A1M5DAN4</accession>
<dbReference type="AlphaFoldDB" id="A0A1M5DAN4"/>
<dbReference type="OrthoDB" id="9808702at2"/>
<organism evidence="1 2">
    <name type="scientific">Mariniphaga anaerophila</name>
    <dbReference type="NCBI Taxonomy" id="1484053"/>
    <lineage>
        <taxon>Bacteria</taxon>
        <taxon>Pseudomonadati</taxon>
        <taxon>Bacteroidota</taxon>
        <taxon>Bacteroidia</taxon>
        <taxon>Marinilabiliales</taxon>
        <taxon>Prolixibacteraceae</taxon>
        <taxon>Mariniphaga</taxon>
    </lineage>
</organism>
<evidence type="ECO:0000313" key="1">
    <source>
        <dbReference type="EMBL" id="SHF64056.1"/>
    </source>
</evidence>
<dbReference type="CDD" id="cd00552">
    <property type="entry name" value="RaiA"/>
    <property type="match status" value="1"/>
</dbReference>
<dbReference type="InterPro" id="IPR003489">
    <property type="entry name" value="RHF/RaiA"/>
</dbReference>
<dbReference type="RefSeq" id="WP_073002648.1">
    <property type="nucleotide sequence ID" value="NZ_FQUM01000007.1"/>
</dbReference>
<name>A0A1M5DAN4_9BACT</name>
<dbReference type="EMBL" id="FQUM01000007">
    <property type="protein sequence ID" value="SHF64056.1"/>
    <property type="molecule type" value="Genomic_DNA"/>
</dbReference>
<gene>
    <name evidence="1" type="ORF">SAMN05444274_10716</name>
</gene>
<dbReference type="Proteomes" id="UP000184164">
    <property type="component" value="Unassembled WGS sequence"/>
</dbReference>
<protein>
    <submittedName>
        <fullName evidence="1">Putative sigma-54 modulation protein</fullName>
    </submittedName>
</protein>
<evidence type="ECO:0000313" key="2">
    <source>
        <dbReference type="Proteomes" id="UP000184164"/>
    </source>
</evidence>
<dbReference type="InterPro" id="IPR036567">
    <property type="entry name" value="RHF-like"/>
</dbReference>